<evidence type="ECO:0000256" key="2">
    <source>
        <dbReference type="ARBA" id="ARBA00022448"/>
    </source>
</evidence>
<evidence type="ECO:0000256" key="5">
    <source>
        <dbReference type="ARBA" id="ARBA00022989"/>
    </source>
</evidence>
<feature type="transmembrane region" description="Helical" evidence="7">
    <location>
        <begin position="311"/>
        <end position="331"/>
    </location>
</feature>
<evidence type="ECO:0000256" key="7">
    <source>
        <dbReference type="SAM" id="Phobius"/>
    </source>
</evidence>
<feature type="transmembrane region" description="Helical" evidence="7">
    <location>
        <begin position="21"/>
        <end position="43"/>
    </location>
</feature>
<dbReference type="CDD" id="cd06173">
    <property type="entry name" value="MFS_MefA_like"/>
    <property type="match status" value="1"/>
</dbReference>
<feature type="transmembrane region" description="Helical" evidence="7">
    <location>
        <begin position="351"/>
        <end position="379"/>
    </location>
</feature>
<evidence type="ECO:0000256" key="1">
    <source>
        <dbReference type="ARBA" id="ARBA00004651"/>
    </source>
</evidence>
<keyword evidence="6 7" id="KW-0472">Membrane</keyword>
<organism evidence="8 9">
    <name type="scientific">Erythrobacter litoralis</name>
    <dbReference type="NCBI Taxonomy" id="39960"/>
    <lineage>
        <taxon>Bacteria</taxon>
        <taxon>Pseudomonadati</taxon>
        <taxon>Pseudomonadota</taxon>
        <taxon>Alphaproteobacteria</taxon>
        <taxon>Sphingomonadales</taxon>
        <taxon>Erythrobacteraceae</taxon>
        <taxon>Erythrobacter/Porphyrobacter group</taxon>
        <taxon>Erythrobacter</taxon>
    </lineage>
</organism>
<dbReference type="PANTHER" id="PTHR43266:SF2">
    <property type="entry name" value="MAJOR FACILITATOR SUPERFAMILY (MFS) PROFILE DOMAIN-CONTAINING PROTEIN"/>
    <property type="match status" value="1"/>
</dbReference>
<feature type="transmembrane region" description="Helical" evidence="7">
    <location>
        <begin position="285"/>
        <end position="304"/>
    </location>
</feature>
<accession>A0A074NLL6</accession>
<dbReference type="Pfam" id="PF07690">
    <property type="entry name" value="MFS_1"/>
    <property type="match status" value="1"/>
</dbReference>
<protein>
    <submittedName>
        <fullName evidence="8">MFS transporter</fullName>
    </submittedName>
</protein>
<dbReference type="AlphaFoldDB" id="A0A074NLL6"/>
<feature type="transmembrane region" description="Helical" evidence="7">
    <location>
        <begin position="391"/>
        <end position="418"/>
    </location>
</feature>
<dbReference type="PANTHER" id="PTHR43266">
    <property type="entry name" value="MACROLIDE-EFFLUX PROTEIN"/>
    <property type="match status" value="1"/>
</dbReference>
<keyword evidence="2" id="KW-0813">Transport</keyword>
<keyword evidence="9" id="KW-1185">Reference proteome</keyword>
<feature type="transmembrane region" description="Helical" evidence="7">
    <location>
        <begin position="87"/>
        <end position="106"/>
    </location>
</feature>
<keyword evidence="4 7" id="KW-0812">Transmembrane</keyword>
<evidence type="ECO:0000313" key="8">
    <source>
        <dbReference type="EMBL" id="KEO98632.1"/>
    </source>
</evidence>
<proteinExistence type="predicted"/>
<comment type="caution">
    <text evidence="8">The sequence shown here is derived from an EMBL/GenBank/DDBJ whole genome shotgun (WGS) entry which is preliminary data.</text>
</comment>
<feature type="transmembrane region" description="Helical" evidence="7">
    <location>
        <begin position="55"/>
        <end position="75"/>
    </location>
</feature>
<dbReference type="Gene3D" id="1.20.1250.20">
    <property type="entry name" value="MFS general substrate transporter like domains"/>
    <property type="match status" value="1"/>
</dbReference>
<feature type="transmembrane region" description="Helical" evidence="7">
    <location>
        <begin position="126"/>
        <end position="150"/>
    </location>
</feature>
<dbReference type="Proteomes" id="UP000027866">
    <property type="component" value="Unassembled WGS sequence"/>
</dbReference>
<comment type="subcellular location">
    <subcellularLocation>
        <location evidence="1">Cell membrane</location>
        <topology evidence="1">Multi-pass membrane protein</topology>
    </subcellularLocation>
</comment>
<dbReference type="OrthoDB" id="9803968at2"/>
<keyword evidence="5 7" id="KW-1133">Transmembrane helix</keyword>
<dbReference type="InterPro" id="IPR036259">
    <property type="entry name" value="MFS_trans_sf"/>
</dbReference>
<sequence>MTTATHLLRTRRFFPMFATQFLNAFNDNLYKTTMLLFVVYAVYNDPETETLFSAIASAVFILPFVVISGISGQLADMRCKARIIRTVKLCEIGIMSLGALGLYMAWSGWDLAIVAPLGILTIDTTLSIIVLLFVLLLAGCQSTFLAPIKYAILPQHLRREEVLAGTGLVEAGTYVAILLGTILAGPLAVDHTEWAAGGIVLTAIVGYTVSRQVPDAPAQGMIEPIDWNLWRSSTRIIRESMEDRPIWYAIVAISFFWTIGAVLFIQFPPLAKNTLAASPEVASLFLVMFSIGIALGSVSINALLKGAVSARFAPVSVVLMGGCVIAFYLLVKNWNGTGDAGLLGITAFLAQPMAAALLLALLGIAVMGGMFVVPLYAFLTTRVAGEKAARVIAANNIVNSAAMVGGSLLSVGLTALGVQAVEQVLLAAGMSLISAWLGRVLYKVEREEMTGAAGLAG</sequence>
<dbReference type="GO" id="GO:0005886">
    <property type="term" value="C:plasma membrane"/>
    <property type="evidence" value="ECO:0007669"/>
    <property type="project" value="UniProtKB-SubCell"/>
</dbReference>
<dbReference type="RefSeq" id="WP_034900891.1">
    <property type="nucleotide sequence ID" value="NZ_CP017057.1"/>
</dbReference>
<gene>
    <name evidence="8" type="ORF">EH32_05885</name>
</gene>
<dbReference type="InterPro" id="IPR011701">
    <property type="entry name" value="MFS"/>
</dbReference>
<dbReference type="EMBL" id="JMIX01000003">
    <property type="protein sequence ID" value="KEO98632.1"/>
    <property type="molecule type" value="Genomic_DNA"/>
</dbReference>
<feature type="transmembrane region" description="Helical" evidence="7">
    <location>
        <begin position="424"/>
        <end position="442"/>
    </location>
</feature>
<evidence type="ECO:0000256" key="3">
    <source>
        <dbReference type="ARBA" id="ARBA00022475"/>
    </source>
</evidence>
<feature type="transmembrane region" description="Helical" evidence="7">
    <location>
        <begin position="194"/>
        <end position="210"/>
    </location>
</feature>
<name>A0A074NLL6_9SPHN</name>
<feature type="transmembrane region" description="Helical" evidence="7">
    <location>
        <begin position="162"/>
        <end position="188"/>
    </location>
</feature>
<evidence type="ECO:0000256" key="4">
    <source>
        <dbReference type="ARBA" id="ARBA00022692"/>
    </source>
</evidence>
<evidence type="ECO:0000313" key="9">
    <source>
        <dbReference type="Proteomes" id="UP000027866"/>
    </source>
</evidence>
<evidence type="ECO:0000256" key="6">
    <source>
        <dbReference type="ARBA" id="ARBA00023136"/>
    </source>
</evidence>
<reference evidence="8 9" key="1">
    <citation type="submission" date="2014-04" db="EMBL/GenBank/DDBJ databases">
        <title>A comprehensive comparison of genomes of Erythrobacter spp. Strains.</title>
        <authorList>
            <person name="Zheng Q."/>
        </authorList>
    </citation>
    <scope>NUCLEOTIDE SEQUENCE [LARGE SCALE GENOMIC DNA]</scope>
    <source>
        <strain evidence="8 9">DSM 8509</strain>
    </source>
</reference>
<dbReference type="SUPFAM" id="SSF103473">
    <property type="entry name" value="MFS general substrate transporter"/>
    <property type="match status" value="1"/>
</dbReference>
<dbReference type="GO" id="GO:0022857">
    <property type="term" value="F:transmembrane transporter activity"/>
    <property type="evidence" value="ECO:0007669"/>
    <property type="project" value="InterPro"/>
</dbReference>
<keyword evidence="3" id="KW-1003">Cell membrane</keyword>
<feature type="transmembrane region" description="Helical" evidence="7">
    <location>
        <begin position="245"/>
        <end position="265"/>
    </location>
</feature>